<sequence>MVMTDEDRTRECARIAEQNDAFRNKQAGGGQGKWVWTQAVDAEGMDFVLTCIAAVAAYEDFTEENDPFGTHEMGFMDVLGKKVWWKIDLYDRAYEGGSENPTSLAETRRVLTILFPSDY</sequence>
<dbReference type="OrthoDB" id="1495368at2"/>
<dbReference type="AlphaFoldDB" id="A0A497VJZ3"/>
<dbReference type="Pfam" id="PF12599">
    <property type="entry name" value="DUF3768"/>
    <property type="match status" value="1"/>
</dbReference>
<dbReference type="RefSeq" id="WP_121027873.1">
    <property type="nucleotide sequence ID" value="NZ_RCCE01000007.1"/>
</dbReference>
<reference evidence="1 2" key="1">
    <citation type="submission" date="2018-10" db="EMBL/GenBank/DDBJ databases">
        <title>Genomic Encyclopedia of Archaeal and Bacterial Type Strains, Phase II (KMG-II): from individual species to whole genera.</title>
        <authorList>
            <person name="Goeker M."/>
        </authorList>
    </citation>
    <scope>NUCLEOTIDE SEQUENCE [LARGE SCALE GENOMIC DNA]</scope>
    <source>
        <strain evidence="1 2">DSM 29466</strain>
    </source>
</reference>
<dbReference type="Proteomes" id="UP000269157">
    <property type="component" value="Unassembled WGS sequence"/>
</dbReference>
<evidence type="ECO:0000313" key="2">
    <source>
        <dbReference type="Proteomes" id="UP000269157"/>
    </source>
</evidence>
<gene>
    <name evidence="1" type="ORF">BCF46_3707</name>
</gene>
<proteinExistence type="predicted"/>
<evidence type="ECO:0000313" key="1">
    <source>
        <dbReference type="EMBL" id="RLJ40635.1"/>
    </source>
</evidence>
<dbReference type="EMBL" id="RCCE01000007">
    <property type="protein sequence ID" value="RLJ40635.1"/>
    <property type="molecule type" value="Genomic_DNA"/>
</dbReference>
<protein>
    <submittedName>
        <fullName evidence="1">Uncharacterized protein DUF3768</fullName>
    </submittedName>
</protein>
<comment type="caution">
    <text evidence="1">The sequence shown here is derived from an EMBL/GenBank/DDBJ whole genome shotgun (WGS) entry which is preliminary data.</text>
</comment>
<dbReference type="InterPro" id="IPR022243">
    <property type="entry name" value="DUF3768"/>
</dbReference>
<name>A0A497VJZ3_9RHOB</name>
<accession>A0A497VJZ3</accession>
<organism evidence="1 2">
    <name type="scientific">Litoreibacter meonggei</name>
    <dbReference type="NCBI Taxonomy" id="1049199"/>
    <lineage>
        <taxon>Bacteria</taxon>
        <taxon>Pseudomonadati</taxon>
        <taxon>Pseudomonadota</taxon>
        <taxon>Alphaproteobacteria</taxon>
        <taxon>Rhodobacterales</taxon>
        <taxon>Roseobacteraceae</taxon>
        <taxon>Litoreibacter</taxon>
    </lineage>
</organism>
<keyword evidence="2" id="KW-1185">Reference proteome</keyword>